<name>D9PMB5_9ZZZZ</name>
<reference evidence="2" key="2">
    <citation type="journal article" date="2011" name="Microb. Ecol.">
        <title>Taxonomic and Functional Metagenomic Profiling of the Microbial Community in the Anoxic Sediment of a Sub-saline Shallow Lake (Laguna de Carrizo, Central Spain).</title>
        <authorList>
            <person name="Ferrer M."/>
            <person name="Guazzaroni M.E."/>
            <person name="Richter M."/>
            <person name="Garcia-Salamanca A."/>
            <person name="Yarza P."/>
            <person name="Suarez-Suarez A."/>
            <person name="Solano J."/>
            <person name="Alcaide M."/>
            <person name="van Dillewijn P."/>
            <person name="Molina-Henares M.A."/>
            <person name="Lopez-Cortes N."/>
            <person name="Al-Ramahi Y."/>
            <person name="Guerrero C."/>
            <person name="Acosta A."/>
            <person name="de Eugenio L.I."/>
            <person name="Martinez V."/>
            <person name="Marques S."/>
            <person name="Rojo F."/>
            <person name="Santero E."/>
            <person name="Genilloud O."/>
            <person name="Perez-Perez J."/>
            <person name="Rossello-Mora R."/>
            <person name="Ramos J.L."/>
        </authorList>
    </citation>
    <scope>NUCLEOTIDE SEQUENCE</scope>
</reference>
<gene>
    <name evidence="2" type="ORF">LDC_2693</name>
</gene>
<feature type="transmembrane region" description="Helical" evidence="1">
    <location>
        <begin position="232"/>
        <end position="252"/>
    </location>
</feature>
<feature type="transmembrane region" description="Helical" evidence="1">
    <location>
        <begin position="195"/>
        <end position="220"/>
    </location>
</feature>
<dbReference type="EMBL" id="ADZX01000814">
    <property type="protein sequence ID" value="EFK95291.1"/>
    <property type="molecule type" value="Genomic_DNA"/>
</dbReference>
<evidence type="ECO:0000256" key="1">
    <source>
        <dbReference type="SAM" id="Phobius"/>
    </source>
</evidence>
<proteinExistence type="predicted"/>
<keyword evidence="1" id="KW-1133">Transmembrane helix</keyword>
<comment type="caution">
    <text evidence="2">The sequence shown here is derived from an EMBL/GenBank/DDBJ whole genome shotgun (WGS) entry which is preliminary data.</text>
</comment>
<organism evidence="2">
    <name type="scientific">sediment metagenome</name>
    <dbReference type="NCBI Taxonomy" id="749907"/>
    <lineage>
        <taxon>unclassified sequences</taxon>
        <taxon>metagenomes</taxon>
        <taxon>ecological metagenomes</taxon>
    </lineage>
</organism>
<reference evidence="2" key="1">
    <citation type="submission" date="2010-07" db="EMBL/GenBank/DDBJ databases">
        <authorList>
            <consortium name="CONSOLIDER consortium CSD2007-00005"/>
            <person name="Guazzaroni M.-E."/>
            <person name="Richter M."/>
            <person name="Garcia-Salamanca A."/>
            <person name="Yarza P."/>
            <person name="Ferrer M."/>
        </authorList>
    </citation>
    <scope>NUCLEOTIDE SEQUENCE</scope>
</reference>
<protein>
    <submittedName>
        <fullName evidence="2">Membrane protein</fullName>
    </submittedName>
</protein>
<keyword evidence="1" id="KW-0812">Transmembrane</keyword>
<sequence length="277" mass="31094">MKKLLLLLILLTPLLGFQRHFAGFSVFINHPGYAIKYSFTKNRFIIAYQTPLKISGTLGNSIIAIDNGLIVSGKVKKNIIALNSNIRIKSTGVVEGNIISFGGKIILEKGAQAKKLNLLVLITMLKMSGGLAVFMIYLSFVILGLFLNYHFIKNFVYIGDYVKKKFFSALLAGVLVLPLAFLFLLALTGTILGTLLLPVIFFIFILYFIFAFYAVAVMLGEQLMKIFTFRDHPYFEQFLGITIFFFLCLLPYFGFPLFVLFFLTGLGAVVILRFGVR</sequence>
<keyword evidence="1" id="KW-0472">Membrane</keyword>
<feature type="transmembrane region" description="Helical" evidence="1">
    <location>
        <begin position="258"/>
        <end position="276"/>
    </location>
</feature>
<feature type="transmembrane region" description="Helical" evidence="1">
    <location>
        <begin position="166"/>
        <end position="189"/>
    </location>
</feature>
<dbReference type="AlphaFoldDB" id="D9PMB5"/>
<evidence type="ECO:0000313" key="2">
    <source>
        <dbReference type="EMBL" id="EFK95291.1"/>
    </source>
</evidence>
<accession>D9PMB5</accession>
<feature type="transmembrane region" description="Helical" evidence="1">
    <location>
        <begin position="118"/>
        <end position="146"/>
    </location>
</feature>